<accession>A0A9P6NEY7</accession>
<dbReference type="PANTHER" id="PTHR40079:SF6">
    <property type="entry name" value="GH26 DOMAIN-CONTAINING PROTEIN"/>
    <property type="match status" value="1"/>
</dbReference>
<feature type="domain" description="GH26" evidence="5">
    <location>
        <begin position="1"/>
        <end position="265"/>
    </location>
</feature>
<dbReference type="PANTHER" id="PTHR40079">
    <property type="entry name" value="MANNAN ENDO-1,4-BETA-MANNOSIDASE E-RELATED"/>
    <property type="match status" value="1"/>
</dbReference>
<comment type="caution">
    <text evidence="6">The sequence shown here is derived from an EMBL/GenBank/DDBJ whole genome shotgun (WGS) entry which is preliminary data.</text>
</comment>
<evidence type="ECO:0000256" key="1">
    <source>
        <dbReference type="ARBA" id="ARBA00007754"/>
    </source>
</evidence>
<comment type="similarity">
    <text evidence="1 4">Belongs to the glycosyl hydrolase 26 family.</text>
</comment>
<name>A0A9P6NEY7_9BASI</name>
<evidence type="ECO:0000256" key="4">
    <source>
        <dbReference type="PROSITE-ProRule" id="PRU01100"/>
    </source>
</evidence>
<evidence type="ECO:0000256" key="2">
    <source>
        <dbReference type="ARBA" id="ARBA00022801"/>
    </source>
</evidence>
<dbReference type="AlphaFoldDB" id="A0A9P6NEY7"/>
<keyword evidence="2 4" id="KW-0378">Hydrolase</keyword>
<dbReference type="GO" id="GO:0016985">
    <property type="term" value="F:mannan endo-1,4-beta-mannosidase activity"/>
    <property type="evidence" value="ECO:0007669"/>
    <property type="project" value="InterPro"/>
</dbReference>
<dbReference type="GO" id="GO:0006080">
    <property type="term" value="P:substituted mannan metabolic process"/>
    <property type="evidence" value="ECO:0007669"/>
    <property type="project" value="InterPro"/>
</dbReference>
<feature type="active site" description="Proton donor" evidence="4">
    <location>
        <position position="69"/>
    </location>
</feature>
<keyword evidence="3 4" id="KW-0326">Glycosidase</keyword>
<dbReference type="SUPFAM" id="SSF51445">
    <property type="entry name" value="(Trans)glycosidases"/>
    <property type="match status" value="1"/>
</dbReference>
<evidence type="ECO:0000313" key="6">
    <source>
        <dbReference type="EMBL" id="KAG0144703.1"/>
    </source>
</evidence>
<dbReference type="Gene3D" id="3.20.20.80">
    <property type="entry name" value="Glycosidases"/>
    <property type="match status" value="1"/>
</dbReference>
<dbReference type="InterPro" id="IPR000805">
    <property type="entry name" value="Glyco_hydro_26"/>
</dbReference>
<organism evidence="6 7">
    <name type="scientific">Cronartium quercuum f. sp. fusiforme G11</name>
    <dbReference type="NCBI Taxonomy" id="708437"/>
    <lineage>
        <taxon>Eukaryota</taxon>
        <taxon>Fungi</taxon>
        <taxon>Dikarya</taxon>
        <taxon>Basidiomycota</taxon>
        <taxon>Pucciniomycotina</taxon>
        <taxon>Pucciniomycetes</taxon>
        <taxon>Pucciniales</taxon>
        <taxon>Coleosporiaceae</taxon>
        <taxon>Cronartium</taxon>
    </lineage>
</organism>
<dbReference type="OrthoDB" id="428177at2759"/>
<proteinExistence type="inferred from homology"/>
<dbReference type="Pfam" id="PF02156">
    <property type="entry name" value="Glyco_hydro_26"/>
    <property type="match status" value="1"/>
</dbReference>
<reference evidence="6" key="1">
    <citation type="submission" date="2013-11" db="EMBL/GenBank/DDBJ databases">
        <title>Genome sequence of the fusiform rust pathogen reveals effectors for host alternation and coevolution with pine.</title>
        <authorList>
            <consortium name="DOE Joint Genome Institute"/>
            <person name="Smith K."/>
            <person name="Pendleton A."/>
            <person name="Kubisiak T."/>
            <person name="Anderson C."/>
            <person name="Salamov A."/>
            <person name="Aerts A."/>
            <person name="Riley R."/>
            <person name="Clum A."/>
            <person name="Lindquist E."/>
            <person name="Ence D."/>
            <person name="Campbell M."/>
            <person name="Kronenberg Z."/>
            <person name="Feau N."/>
            <person name="Dhillon B."/>
            <person name="Hamelin R."/>
            <person name="Burleigh J."/>
            <person name="Smith J."/>
            <person name="Yandell M."/>
            <person name="Nelson C."/>
            <person name="Grigoriev I."/>
            <person name="Davis J."/>
        </authorList>
    </citation>
    <scope>NUCLEOTIDE SEQUENCE</scope>
    <source>
        <strain evidence="6">G11</strain>
    </source>
</reference>
<keyword evidence="7" id="KW-1185">Reference proteome</keyword>
<sequence>MEPWSTEMPNLNWHIPILQKLDGNPVWCIALMPTPGLETITWKVAHNIAKKMKYINDKGITVWLRFAHEMNGDWYNWGGKPELFKEKWNLIAKEVKAVTDRTYMLWSPNALFGNSVDDKHGGYTPYWPGSSTVDIVGVSFYHWGRADKRVNVIPTDDEVVGKIHQLNELYGSKGEGKPVVIAETAASYTYNRWSKTPVAGGSSEYDIKMRWLHLLLDRYIKRAVPNLRAMIWFEVIKDENATGDTPVRTEDFRLVLGNPKLSWAASAFLKNTQA</sequence>
<dbReference type="InterPro" id="IPR022790">
    <property type="entry name" value="GH26_dom"/>
</dbReference>
<dbReference type="InterPro" id="IPR017853">
    <property type="entry name" value="GH"/>
</dbReference>
<evidence type="ECO:0000256" key="3">
    <source>
        <dbReference type="ARBA" id="ARBA00023295"/>
    </source>
</evidence>
<dbReference type="PROSITE" id="PS51764">
    <property type="entry name" value="GH26"/>
    <property type="match status" value="1"/>
</dbReference>
<gene>
    <name evidence="6" type="ORF">CROQUDRAFT_708484</name>
</gene>
<dbReference type="EMBL" id="MU167290">
    <property type="protein sequence ID" value="KAG0144703.1"/>
    <property type="molecule type" value="Genomic_DNA"/>
</dbReference>
<dbReference type="Proteomes" id="UP000886653">
    <property type="component" value="Unassembled WGS sequence"/>
</dbReference>
<feature type="active site" description="Nucleophile" evidence="4">
    <location>
        <position position="183"/>
    </location>
</feature>
<evidence type="ECO:0000259" key="5">
    <source>
        <dbReference type="PROSITE" id="PS51764"/>
    </source>
</evidence>
<evidence type="ECO:0000313" key="7">
    <source>
        <dbReference type="Proteomes" id="UP000886653"/>
    </source>
</evidence>
<protein>
    <recommendedName>
        <fullName evidence="5">GH26 domain-containing protein</fullName>
    </recommendedName>
</protein>